<keyword evidence="1" id="KW-1133">Transmembrane helix</keyword>
<sequence length="150" mass="17006">MTLQQWCFSYRGRLGRRDFWIWQIVWLLTMTALFTLAGNDLLDTQMAAFCVVCLLWPASAVLVKRLHDRNKRGYWALLLVVAWILLAGNWGVLGAGWHSGLGRFVPALILVGMLCELGLLSGSAGENRYGRAAQPVNYFRWRGVEKSPHQ</sequence>
<dbReference type="Pfam" id="PF05656">
    <property type="entry name" value="DUF805"/>
    <property type="match status" value="1"/>
</dbReference>
<accession>A0A1W6B4M1</accession>
<dbReference type="AlphaFoldDB" id="A0A1W6B4M1"/>
<evidence type="ECO:0008006" key="4">
    <source>
        <dbReference type="Google" id="ProtNLM"/>
    </source>
</evidence>
<dbReference type="KEGG" id="palh:B1H58_08225"/>
<gene>
    <name evidence="2" type="ORF">B1H58_08225</name>
</gene>
<evidence type="ECO:0000313" key="2">
    <source>
        <dbReference type="EMBL" id="ARJ42016.1"/>
    </source>
</evidence>
<dbReference type="STRING" id="1891675.B1H58_08225"/>
<dbReference type="OrthoDB" id="9812349at2"/>
<keyword evidence="1" id="KW-0812">Transmembrane</keyword>
<evidence type="ECO:0000313" key="3">
    <source>
        <dbReference type="Proteomes" id="UP000192900"/>
    </source>
</evidence>
<dbReference type="Proteomes" id="UP000192900">
    <property type="component" value="Chromosome"/>
</dbReference>
<dbReference type="RefSeq" id="WP_085069352.1">
    <property type="nucleotide sequence ID" value="NZ_CP019706.1"/>
</dbReference>
<keyword evidence="1" id="KW-0472">Membrane</keyword>
<keyword evidence="3" id="KW-1185">Reference proteome</keyword>
<dbReference type="InterPro" id="IPR008523">
    <property type="entry name" value="DUF805"/>
</dbReference>
<dbReference type="PANTHER" id="PTHR34980">
    <property type="entry name" value="INNER MEMBRANE PROTEIN-RELATED-RELATED"/>
    <property type="match status" value="1"/>
</dbReference>
<proteinExistence type="predicted"/>
<evidence type="ECO:0000256" key="1">
    <source>
        <dbReference type="SAM" id="Phobius"/>
    </source>
</evidence>
<reference evidence="2 3" key="1">
    <citation type="submission" date="2017-02" db="EMBL/GenBank/DDBJ databases">
        <title>Complete genome sequence of the drought resistance-promoting endophyte Pantoea alhagi LTYR-11Z.</title>
        <authorList>
            <person name="Zhang L."/>
        </authorList>
    </citation>
    <scope>NUCLEOTIDE SEQUENCE [LARGE SCALE GENOMIC DNA]</scope>
    <source>
        <strain evidence="2 3">LTYR-11Z</strain>
    </source>
</reference>
<feature type="transmembrane region" description="Helical" evidence="1">
    <location>
        <begin position="44"/>
        <end position="63"/>
    </location>
</feature>
<feature type="transmembrane region" description="Helical" evidence="1">
    <location>
        <begin position="20"/>
        <end position="38"/>
    </location>
</feature>
<feature type="transmembrane region" description="Helical" evidence="1">
    <location>
        <begin position="104"/>
        <end position="122"/>
    </location>
</feature>
<protein>
    <recommendedName>
        <fullName evidence="4">DUF805 domain-containing protein</fullName>
    </recommendedName>
</protein>
<dbReference type="PANTHER" id="PTHR34980:SF1">
    <property type="entry name" value="INNER MEMBRANE PROTEIN"/>
    <property type="match status" value="1"/>
</dbReference>
<organism evidence="2 3">
    <name type="scientific">Pantoea alhagi</name>
    <dbReference type="NCBI Taxonomy" id="1891675"/>
    <lineage>
        <taxon>Bacteria</taxon>
        <taxon>Pseudomonadati</taxon>
        <taxon>Pseudomonadota</taxon>
        <taxon>Gammaproteobacteria</taxon>
        <taxon>Enterobacterales</taxon>
        <taxon>Erwiniaceae</taxon>
        <taxon>Pantoea</taxon>
    </lineage>
</organism>
<dbReference type="GO" id="GO:0005886">
    <property type="term" value="C:plasma membrane"/>
    <property type="evidence" value="ECO:0007669"/>
    <property type="project" value="TreeGrafter"/>
</dbReference>
<name>A0A1W6B4M1_9GAMM</name>
<feature type="transmembrane region" description="Helical" evidence="1">
    <location>
        <begin position="75"/>
        <end position="98"/>
    </location>
</feature>
<dbReference type="EMBL" id="CP019706">
    <property type="protein sequence ID" value="ARJ42016.1"/>
    <property type="molecule type" value="Genomic_DNA"/>
</dbReference>